<dbReference type="Proteomes" id="UP000218151">
    <property type="component" value="Unassembled WGS sequence"/>
</dbReference>
<proteinExistence type="predicted"/>
<dbReference type="SUPFAM" id="SSF56784">
    <property type="entry name" value="HAD-like"/>
    <property type="match status" value="1"/>
</dbReference>
<accession>A0A2A2SEJ9</accession>
<dbReference type="Gene3D" id="3.40.50.1000">
    <property type="entry name" value="HAD superfamily/HAD-like"/>
    <property type="match status" value="1"/>
</dbReference>
<dbReference type="RefSeq" id="WP_095997929.1">
    <property type="nucleotide sequence ID" value="NZ_NSLI01000003.1"/>
</dbReference>
<comment type="caution">
    <text evidence="1">The sequence shown here is derived from an EMBL/GenBank/DDBJ whole genome shotgun (WGS) entry which is preliminary data.</text>
</comment>
<gene>
    <name evidence="1" type="ORF">CKY28_08565</name>
</gene>
<dbReference type="AlphaFoldDB" id="A0A2A2SEJ9"/>
<evidence type="ECO:0000313" key="2">
    <source>
        <dbReference type="Proteomes" id="UP000218151"/>
    </source>
</evidence>
<evidence type="ECO:0000313" key="1">
    <source>
        <dbReference type="EMBL" id="PAX07687.1"/>
    </source>
</evidence>
<name>A0A2A2SEJ9_9SPHN</name>
<protein>
    <submittedName>
        <fullName evidence="1">Uncharacterized protein</fullName>
    </submittedName>
</protein>
<organism evidence="1 2">
    <name type="scientific">Sphingomonas lenta</name>
    <dbReference type="NCBI Taxonomy" id="1141887"/>
    <lineage>
        <taxon>Bacteria</taxon>
        <taxon>Pseudomonadati</taxon>
        <taxon>Pseudomonadota</taxon>
        <taxon>Alphaproteobacteria</taxon>
        <taxon>Sphingomonadales</taxon>
        <taxon>Sphingomonadaceae</taxon>
        <taxon>Sphingomonas</taxon>
    </lineage>
</organism>
<dbReference type="InterPro" id="IPR023214">
    <property type="entry name" value="HAD_sf"/>
</dbReference>
<reference evidence="2" key="1">
    <citation type="submission" date="2017-09" db="EMBL/GenBank/DDBJ databases">
        <authorList>
            <person name="Feng G."/>
            <person name="Zhu H."/>
        </authorList>
    </citation>
    <scope>NUCLEOTIDE SEQUENCE [LARGE SCALE GENOMIC DNA]</scope>
    <source>
        <strain evidence="2">1PNM-20</strain>
    </source>
</reference>
<dbReference type="EMBL" id="NSLI01000003">
    <property type="protein sequence ID" value="PAX07687.1"/>
    <property type="molecule type" value="Genomic_DNA"/>
</dbReference>
<sequence length="160" mass="17674">MQLFLDCDGVLADFDRAATALLGMPPHDHQRRFGPGKFWARIGATPDFYGTLPLMPDARLLFESVAHLRPIILTGCPRGGWAEAQKERWAARHFPGTPIITCIARDKRDHGRAGDVLIDDTPTHRHLWEEMGGVFVHHRNAVSTLAELARLGLPVAAPSA</sequence>
<keyword evidence="2" id="KW-1185">Reference proteome</keyword>
<dbReference type="InterPro" id="IPR036412">
    <property type="entry name" value="HAD-like_sf"/>
</dbReference>